<evidence type="ECO:0000256" key="1">
    <source>
        <dbReference type="ARBA" id="ARBA00010688"/>
    </source>
</evidence>
<keyword evidence="5" id="KW-0067">ATP-binding</keyword>
<dbReference type="EMBL" id="AKFS01000225">
    <property type="protein sequence ID" value="EJF41795.1"/>
    <property type="molecule type" value="Genomic_DNA"/>
</dbReference>
<keyword evidence="4 7" id="KW-0418">Kinase</keyword>
<evidence type="ECO:0000256" key="2">
    <source>
        <dbReference type="ARBA" id="ARBA00022679"/>
    </source>
</evidence>
<name>J1H853_9ACTO</name>
<evidence type="ECO:0000259" key="6">
    <source>
        <dbReference type="Pfam" id="PF00294"/>
    </source>
</evidence>
<protein>
    <submittedName>
        <fullName evidence="7">Carbohydrate kinase, PfkB family</fullName>
    </submittedName>
</protein>
<dbReference type="InterPro" id="IPR029056">
    <property type="entry name" value="Ribokinase-like"/>
</dbReference>
<dbReference type="Gene3D" id="3.40.1190.20">
    <property type="match status" value="1"/>
</dbReference>
<evidence type="ECO:0000256" key="4">
    <source>
        <dbReference type="ARBA" id="ARBA00022777"/>
    </source>
</evidence>
<accession>J1H853</accession>
<comment type="caution">
    <text evidence="7">The sequence shown here is derived from an EMBL/GenBank/DDBJ whole genome shotgun (WGS) entry which is preliminary data.</text>
</comment>
<sequence length="317" mass="33923">MMTRILNIGEALIDEINRPNTAPVEVVGGSMLNVAAGLTRLGHESELATWIGRDERGAKVRAHAEEAGVALVEGSDGAEFTTVAHATIDEKARATYEFDVLWDVPPIPDQDDVGHVHTGSYAATFQPGSAKVLAAVKRQAIHGTVSYDPNIRPALLGTPEETRPQVEAIVALSDVVKASDEDLEWLYPGRPVEEIIREWSQAGPALVLCTRGPWGVYIKTAAERDMLVADPLDVELEDTVGAGDSLMAGLISGLVDADLLGSAEAKQRLREARWGDLMPAIHRGIITSGITVYHEGAYSPTRAEVAAILAVSKNLRG</sequence>
<dbReference type="InterPro" id="IPR050306">
    <property type="entry name" value="PfkB_Carbo_kinase"/>
</dbReference>
<gene>
    <name evidence="7" type="ORF">HMPREF1317_1209</name>
</gene>
<evidence type="ECO:0000256" key="3">
    <source>
        <dbReference type="ARBA" id="ARBA00022741"/>
    </source>
</evidence>
<reference evidence="7 8" key="1">
    <citation type="submission" date="2012-05" db="EMBL/GenBank/DDBJ databases">
        <authorList>
            <person name="Harkins D.M."/>
            <person name="Madupu R."/>
            <person name="Durkin A.S."/>
            <person name="Torralba M."/>
            <person name="Methe B."/>
            <person name="Sutton G.G."/>
            <person name="Nelson K.E."/>
        </authorList>
    </citation>
    <scope>NUCLEOTIDE SEQUENCE [LARGE SCALE GENOMIC DNA]</scope>
    <source>
        <strain evidence="7 8">F0490</strain>
    </source>
</reference>
<dbReference type="PROSITE" id="PS00584">
    <property type="entry name" value="PFKB_KINASES_2"/>
    <property type="match status" value="1"/>
</dbReference>
<evidence type="ECO:0000256" key="5">
    <source>
        <dbReference type="ARBA" id="ARBA00022840"/>
    </source>
</evidence>
<organism evidence="7 8">
    <name type="scientific">Schaalia georgiae F0490</name>
    <dbReference type="NCBI Taxonomy" id="1125717"/>
    <lineage>
        <taxon>Bacteria</taxon>
        <taxon>Bacillati</taxon>
        <taxon>Actinomycetota</taxon>
        <taxon>Actinomycetes</taxon>
        <taxon>Actinomycetales</taxon>
        <taxon>Actinomycetaceae</taxon>
        <taxon>Schaalia</taxon>
    </lineage>
</organism>
<keyword evidence="3" id="KW-0547">Nucleotide-binding</keyword>
<dbReference type="InterPro" id="IPR002173">
    <property type="entry name" value="Carboh/pur_kinase_PfkB_CS"/>
</dbReference>
<dbReference type="SUPFAM" id="SSF53613">
    <property type="entry name" value="Ribokinase-like"/>
    <property type="match status" value="1"/>
</dbReference>
<dbReference type="PATRIC" id="fig|1125717.3.peg.1386"/>
<evidence type="ECO:0000313" key="7">
    <source>
        <dbReference type="EMBL" id="EJF41795.1"/>
    </source>
</evidence>
<dbReference type="PANTHER" id="PTHR43085:SF1">
    <property type="entry name" value="PSEUDOURIDINE KINASE-RELATED"/>
    <property type="match status" value="1"/>
</dbReference>
<dbReference type="PANTHER" id="PTHR43085">
    <property type="entry name" value="HEXOKINASE FAMILY MEMBER"/>
    <property type="match status" value="1"/>
</dbReference>
<dbReference type="Proteomes" id="UP000004578">
    <property type="component" value="Unassembled WGS sequence"/>
</dbReference>
<evidence type="ECO:0000313" key="8">
    <source>
        <dbReference type="Proteomes" id="UP000004578"/>
    </source>
</evidence>
<dbReference type="InterPro" id="IPR011611">
    <property type="entry name" value="PfkB_dom"/>
</dbReference>
<proteinExistence type="inferred from homology"/>
<keyword evidence="8" id="KW-1185">Reference proteome</keyword>
<dbReference type="GO" id="GO:0005524">
    <property type="term" value="F:ATP binding"/>
    <property type="evidence" value="ECO:0007669"/>
    <property type="project" value="UniProtKB-KW"/>
</dbReference>
<dbReference type="GO" id="GO:0016301">
    <property type="term" value="F:kinase activity"/>
    <property type="evidence" value="ECO:0007669"/>
    <property type="project" value="UniProtKB-KW"/>
</dbReference>
<dbReference type="Pfam" id="PF00294">
    <property type="entry name" value="PfkB"/>
    <property type="match status" value="1"/>
</dbReference>
<dbReference type="AlphaFoldDB" id="J1H853"/>
<keyword evidence="2" id="KW-0808">Transferase</keyword>
<comment type="similarity">
    <text evidence="1">Belongs to the carbohydrate kinase PfkB family.</text>
</comment>
<feature type="domain" description="Carbohydrate kinase PfkB" evidence="6">
    <location>
        <begin position="19"/>
        <end position="256"/>
    </location>
</feature>